<dbReference type="SUPFAM" id="SSF55347">
    <property type="entry name" value="Glyceraldehyde-3-phosphate dehydrogenase-like, C-terminal domain"/>
    <property type="match status" value="1"/>
</dbReference>
<accession>A0A1T5CWC5</accession>
<dbReference type="GO" id="GO:0000166">
    <property type="term" value="F:nucleotide binding"/>
    <property type="evidence" value="ECO:0007669"/>
    <property type="project" value="InterPro"/>
</dbReference>
<feature type="domain" description="Gfo/Idh/MocA-like oxidoreductase N-terminal" evidence="3">
    <location>
        <begin position="4"/>
        <end position="63"/>
    </location>
</feature>
<dbReference type="InterPro" id="IPR055170">
    <property type="entry name" value="GFO_IDH_MocA-like_dom"/>
</dbReference>
<name>A0A1T5CWC5_9SPHI</name>
<dbReference type="Pfam" id="PF01408">
    <property type="entry name" value="GFO_IDH_MocA"/>
    <property type="match status" value="1"/>
</dbReference>
<dbReference type="GO" id="GO:0016491">
    <property type="term" value="F:oxidoreductase activity"/>
    <property type="evidence" value="ECO:0007669"/>
    <property type="project" value="UniProtKB-KW"/>
</dbReference>
<dbReference type="Proteomes" id="UP000189981">
    <property type="component" value="Unassembled WGS sequence"/>
</dbReference>
<reference evidence="6" key="1">
    <citation type="submission" date="2017-02" db="EMBL/GenBank/DDBJ databases">
        <authorList>
            <person name="Varghese N."/>
            <person name="Submissions S."/>
        </authorList>
    </citation>
    <scope>NUCLEOTIDE SEQUENCE [LARGE SCALE GENOMIC DNA]</scope>
    <source>
        <strain evidence="6">DSM 22385</strain>
    </source>
</reference>
<gene>
    <name evidence="5" type="ORF">SAMN05661099_1962</name>
</gene>
<dbReference type="InterPro" id="IPR036291">
    <property type="entry name" value="NAD(P)-bd_dom_sf"/>
</dbReference>
<dbReference type="InterPro" id="IPR000683">
    <property type="entry name" value="Gfo/Idh/MocA-like_OxRdtase_N"/>
</dbReference>
<dbReference type="Gene3D" id="3.40.50.720">
    <property type="entry name" value="NAD(P)-binding Rossmann-like Domain"/>
    <property type="match status" value="1"/>
</dbReference>
<dbReference type="SUPFAM" id="SSF51735">
    <property type="entry name" value="NAD(P)-binding Rossmann-fold domains"/>
    <property type="match status" value="1"/>
</dbReference>
<evidence type="ECO:0000256" key="2">
    <source>
        <dbReference type="ARBA" id="ARBA00023002"/>
    </source>
</evidence>
<feature type="domain" description="GFO/IDH/MocA-like oxidoreductase" evidence="4">
    <location>
        <begin position="79"/>
        <end position="201"/>
    </location>
</feature>
<evidence type="ECO:0000259" key="3">
    <source>
        <dbReference type="Pfam" id="PF01408"/>
    </source>
</evidence>
<dbReference type="PANTHER" id="PTHR42840">
    <property type="entry name" value="NAD(P)-BINDING ROSSMANN-FOLD SUPERFAMILY PROTEIN-RELATED"/>
    <property type="match status" value="1"/>
</dbReference>
<dbReference type="EMBL" id="FUYR01000002">
    <property type="protein sequence ID" value="SKB63838.1"/>
    <property type="molecule type" value="Genomic_DNA"/>
</dbReference>
<dbReference type="Gene3D" id="3.30.360.10">
    <property type="entry name" value="Dihydrodipicolinate Reductase, domain 2"/>
    <property type="match status" value="1"/>
</dbReference>
<dbReference type="RefSeq" id="WP_079702507.1">
    <property type="nucleotide sequence ID" value="NZ_FUYR01000002.1"/>
</dbReference>
<comment type="similarity">
    <text evidence="1">Belongs to the Gfo/Idh/MocA family.</text>
</comment>
<sequence length="282" mass="31502">MISRTKPEMVAAFGSIYQHLEVVEACAPAGIHVMVEKPLAVSVDHAQKMKALADKHKILVLTNYETTWYPSNQKAYEVAIKNKDLGDLRKVVIHDGHEGPQEIGVNKEFLEWLTDPVLNGGGAVMDFGCYGANLLTWLNGGAKPESVLALTQQIKPDIYPKVDDEATILLKYPKMQGIIQASWNWPFSRKDMEVYGKTGYIIADNGTDIRTRLKDDKTERKESLKRLAAPYNDPFSLFAALVRKEIELPEYDLSSLENNMIVVEILEAAKKSAKTGKAVKLK</sequence>
<proteinExistence type="inferred from homology"/>
<evidence type="ECO:0000313" key="6">
    <source>
        <dbReference type="Proteomes" id="UP000189981"/>
    </source>
</evidence>
<protein>
    <submittedName>
        <fullName evidence="5">Predicted dehydrogenase</fullName>
    </submittedName>
</protein>
<dbReference type="Pfam" id="PF22725">
    <property type="entry name" value="GFO_IDH_MocA_C3"/>
    <property type="match status" value="1"/>
</dbReference>
<keyword evidence="2" id="KW-0560">Oxidoreductase</keyword>
<dbReference type="STRING" id="572036.SAMN05661099_1962"/>
<dbReference type="OrthoDB" id="9815825at2"/>
<dbReference type="PANTHER" id="PTHR42840:SF3">
    <property type="entry name" value="BINDING ROSSMANN FOLD OXIDOREDUCTASE, PUTATIVE (AFU_ORTHOLOGUE AFUA_2G10240)-RELATED"/>
    <property type="match status" value="1"/>
</dbReference>
<keyword evidence="6" id="KW-1185">Reference proteome</keyword>
<dbReference type="AlphaFoldDB" id="A0A1T5CWC5"/>
<evidence type="ECO:0000313" key="5">
    <source>
        <dbReference type="EMBL" id="SKB63838.1"/>
    </source>
</evidence>
<organism evidence="5 6">
    <name type="scientific">Daejeonella lutea</name>
    <dbReference type="NCBI Taxonomy" id="572036"/>
    <lineage>
        <taxon>Bacteria</taxon>
        <taxon>Pseudomonadati</taxon>
        <taxon>Bacteroidota</taxon>
        <taxon>Sphingobacteriia</taxon>
        <taxon>Sphingobacteriales</taxon>
        <taxon>Sphingobacteriaceae</taxon>
        <taxon>Daejeonella</taxon>
    </lineage>
</organism>
<evidence type="ECO:0000259" key="4">
    <source>
        <dbReference type="Pfam" id="PF22725"/>
    </source>
</evidence>
<evidence type="ECO:0000256" key="1">
    <source>
        <dbReference type="ARBA" id="ARBA00010928"/>
    </source>
</evidence>